<dbReference type="InterPro" id="IPR013341">
    <property type="entry name" value="Mandelate_racemase_N_dom"/>
</dbReference>
<dbReference type="GO" id="GO:0046872">
    <property type="term" value="F:metal ion binding"/>
    <property type="evidence" value="ECO:0007669"/>
    <property type="project" value="UniProtKB-KW"/>
</dbReference>
<dbReference type="Gene3D" id="3.30.390.10">
    <property type="entry name" value="Enolase-like, N-terminal domain"/>
    <property type="match status" value="1"/>
</dbReference>
<reference evidence="9 10" key="1">
    <citation type="submission" date="2019-03" db="EMBL/GenBank/DDBJ databases">
        <title>Genomic Encyclopedia of Type Strains, Phase IV (KMG-IV): sequencing the most valuable type-strain genomes for metagenomic binning, comparative biology and taxonomic classification.</title>
        <authorList>
            <person name="Goeker M."/>
        </authorList>
    </citation>
    <scope>NUCLEOTIDE SEQUENCE [LARGE SCALE GENOMIC DNA]</scope>
    <source>
        <strain evidence="9 10">DSM 5604</strain>
    </source>
</reference>
<feature type="active site" description="Proton acceptor; specific for (S)-substrate epimerization" evidence="5">
    <location>
        <position position="247"/>
    </location>
</feature>
<comment type="similarity">
    <text evidence="1 7">Belongs to the mandelate racemase/muconate lactonizing enzyme family.</text>
</comment>
<dbReference type="SFLD" id="SFLDF00010">
    <property type="entry name" value="dipeptide_epimerase"/>
    <property type="match status" value="1"/>
</dbReference>
<evidence type="ECO:0000256" key="4">
    <source>
        <dbReference type="ARBA" id="ARBA00023235"/>
    </source>
</evidence>
<evidence type="ECO:0000259" key="8">
    <source>
        <dbReference type="SMART" id="SM00922"/>
    </source>
</evidence>
<keyword evidence="3 6" id="KW-0460">Magnesium</keyword>
<proteinExistence type="inferred from homology"/>
<dbReference type="InterPro" id="IPR018110">
    <property type="entry name" value="Mandel_Rmase/mucon_lact_enz_CS"/>
</dbReference>
<feature type="domain" description="Mandelate racemase/muconate lactonizing enzyme C-terminal" evidence="8">
    <location>
        <begin position="132"/>
        <end position="223"/>
    </location>
</feature>
<comment type="caution">
    <text evidence="9">The sequence shown here is derived from an EMBL/GenBank/DDBJ whole genome shotgun (WGS) entry which is preliminary data.</text>
</comment>
<dbReference type="EC" id="5.1.1.-" evidence="7"/>
<dbReference type="NCBIfam" id="NF042940">
    <property type="entry name" value="racemase_DgcA"/>
    <property type="match status" value="1"/>
</dbReference>
<feature type="binding site" evidence="6">
    <location>
        <position position="202"/>
    </location>
    <ligand>
        <name>Mg(2+)</name>
        <dbReference type="ChEBI" id="CHEBI:18420"/>
    </ligand>
</feature>
<comment type="cofactor">
    <cofactor evidence="6 7">
        <name>Mg(2+)</name>
        <dbReference type="ChEBI" id="CHEBI:18420"/>
    </cofactor>
    <text evidence="6 7">Binds 1 Mg(2+) ion per subunit.</text>
</comment>
<dbReference type="OrthoDB" id="9782675at2"/>
<organism evidence="9 10">
    <name type="scientific">Marinomonas communis</name>
    <dbReference type="NCBI Taxonomy" id="28254"/>
    <lineage>
        <taxon>Bacteria</taxon>
        <taxon>Pseudomonadati</taxon>
        <taxon>Pseudomonadota</taxon>
        <taxon>Gammaproteobacteria</taxon>
        <taxon>Oceanospirillales</taxon>
        <taxon>Oceanospirillaceae</taxon>
        <taxon>Marinomonas</taxon>
    </lineage>
</organism>
<accession>A0A4R6XHC3</accession>
<evidence type="ECO:0000313" key="10">
    <source>
        <dbReference type="Proteomes" id="UP000295729"/>
    </source>
</evidence>
<dbReference type="GO" id="GO:0009063">
    <property type="term" value="P:amino acid catabolic process"/>
    <property type="evidence" value="ECO:0007669"/>
    <property type="project" value="InterPro"/>
</dbReference>
<evidence type="ECO:0000256" key="1">
    <source>
        <dbReference type="ARBA" id="ARBA00008031"/>
    </source>
</evidence>
<dbReference type="SFLD" id="SFLDG00180">
    <property type="entry name" value="muconate_cycloisomerase"/>
    <property type="match status" value="1"/>
</dbReference>
<evidence type="ECO:0000256" key="2">
    <source>
        <dbReference type="ARBA" id="ARBA00022723"/>
    </source>
</evidence>
<dbReference type="Gene3D" id="3.20.20.120">
    <property type="entry name" value="Enolase-like C-terminal domain"/>
    <property type="match status" value="1"/>
</dbReference>
<dbReference type="InterPro" id="IPR036849">
    <property type="entry name" value="Enolase-like_C_sf"/>
</dbReference>
<name>A0A4R6XHC3_9GAMM</name>
<dbReference type="Pfam" id="PF02746">
    <property type="entry name" value="MR_MLE_N"/>
    <property type="match status" value="1"/>
</dbReference>
<evidence type="ECO:0000256" key="5">
    <source>
        <dbReference type="PIRSR" id="PIRSR634603-1"/>
    </source>
</evidence>
<dbReference type="SUPFAM" id="SSF51604">
    <property type="entry name" value="Enolase C-terminal domain-like"/>
    <property type="match status" value="1"/>
</dbReference>
<dbReference type="GO" id="GO:0006518">
    <property type="term" value="P:peptide metabolic process"/>
    <property type="evidence" value="ECO:0007669"/>
    <property type="project" value="UniProtKB-ARBA"/>
</dbReference>
<dbReference type="EMBL" id="SNZA01000001">
    <property type="protein sequence ID" value="TDR15258.1"/>
    <property type="molecule type" value="Genomic_DNA"/>
</dbReference>
<gene>
    <name evidence="9" type="ORF">C8D85_0619</name>
</gene>
<dbReference type="SMART" id="SM00922">
    <property type="entry name" value="MR_MLE"/>
    <property type="match status" value="1"/>
</dbReference>
<dbReference type="InterPro" id="IPR034603">
    <property type="entry name" value="Dipeptide_epimerase"/>
</dbReference>
<evidence type="ECO:0000256" key="6">
    <source>
        <dbReference type="PIRSR" id="PIRSR634603-3"/>
    </source>
</evidence>
<feature type="binding site" evidence="6">
    <location>
        <position position="225"/>
    </location>
    <ligand>
        <name>Mg(2+)</name>
        <dbReference type="ChEBI" id="CHEBI:18420"/>
    </ligand>
</feature>
<dbReference type="PANTHER" id="PTHR48073:SF2">
    <property type="entry name" value="O-SUCCINYLBENZOATE SYNTHASE"/>
    <property type="match status" value="1"/>
</dbReference>
<dbReference type="SFLD" id="SFLDS00001">
    <property type="entry name" value="Enolase"/>
    <property type="match status" value="1"/>
</dbReference>
<protein>
    <recommendedName>
        <fullName evidence="7">Dipeptide epimerase</fullName>
        <ecNumber evidence="7">5.1.1.-</ecNumber>
    </recommendedName>
</protein>
<sequence length="327" mass="35795">MRKVGIRVEKWPLHEPFVISRMAPQLNGEVVVVEVEENGLLGRGECERMDVFEEDYPDVLAMVQSVKEALEDGVSREALQTLLPSGAARNAVDCALFELEAKLAGVSAWQLAGQSDVPQPVTTVFTLSLGTPEAMAQAASRNQHLPILKLKLGSEGDIERVRAVRSAAPTPRLVIDANTRWSFSQLKQYLPELKALGVEMVEQPLSPDEEHLLEGFEPPIPIVADESCIDRNSLPILRKRYQGINIKLDKTGGMTEALALLKEAKAENFEVMVGCMLGTSLAMAPALLLAQEARWVDIDGPLLLSEDRTPSLAYHDGEVTPIEGVWG</sequence>
<dbReference type="Pfam" id="PF13378">
    <property type="entry name" value="MR_MLE_C"/>
    <property type="match status" value="1"/>
</dbReference>
<dbReference type="CDD" id="cd03319">
    <property type="entry name" value="L-Ala-DL-Glu_epimerase"/>
    <property type="match status" value="1"/>
</dbReference>
<keyword evidence="4 7" id="KW-0413">Isomerase</keyword>
<evidence type="ECO:0000256" key="7">
    <source>
        <dbReference type="RuleBase" id="RU366006"/>
    </source>
</evidence>
<feature type="active site" description="Proton acceptor; specific for (R)-substrate epimerization" evidence="5">
    <location>
        <position position="151"/>
    </location>
</feature>
<feature type="binding site" evidence="6">
    <location>
        <position position="176"/>
    </location>
    <ligand>
        <name>Mg(2+)</name>
        <dbReference type="ChEBI" id="CHEBI:18420"/>
    </ligand>
</feature>
<dbReference type="PROSITE" id="PS00909">
    <property type="entry name" value="MR_MLE_2"/>
    <property type="match status" value="1"/>
</dbReference>
<keyword evidence="10" id="KW-1185">Reference proteome</keyword>
<evidence type="ECO:0000313" key="9">
    <source>
        <dbReference type="EMBL" id="TDR15258.1"/>
    </source>
</evidence>
<dbReference type="AlphaFoldDB" id="A0A4R6XHC3"/>
<dbReference type="SUPFAM" id="SSF54826">
    <property type="entry name" value="Enolase N-terminal domain-like"/>
    <property type="match status" value="1"/>
</dbReference>
<dbReference type="InterPro" id="IPR029065">
    <property type="entry name" value="Enolase_C-like"/>
</dbReference>
<dbReference type="Proteomes" id="UP000295729">
    <property type="component" value="Unassembled WGS sequence"/>
</dbReference>
<evidence type="ECO:0000256" key="3">
    <source>
        <dbReference type="ARBA" id="ARBA00022842"/>
    </source>
</evidence>
<dbReference type="PANTHER" id="PTHR48073">
    <property type="entry name" value="O-SUCCINYLBENZOATE SYNTHASE-RELATED"/>
    <property type="match status" value="1"/>
</dbReference>
<keyword evidence="2 6" id="KW-0479">Metal-binding</keyword>
<dbReference type="InterPro" id="IPR029017">
    <property type="entry name" value="Enolase-like_N"/>
</dbReference>
<dbReference type="GO" id="GO:0016855">
    <property type="term" value="F:racemase and epimerase activity, acting on amino acids and derivatives"/>
    <property type="evidence" value="ECO:0007669"/>
    <property type="project" value="UniProtKB-UniRule"/>
</dbReference>
<dbReference type="InterPro" id="IPR013342">
    <property type="entry name" value="Mandelate_racemase_C"/>
</dbReference>